<dbReference type="InterPro" id="IPR025484">
    <property type="entry name" value="DUF4376"/>
</dbReference>
<reference evidence="3" key="1">
    <citation type="journal article" date="2019" name="Int. J. Syst. Evol. Microbiol.">
        <title>The Global Catalogue of Microorganisms (GCM) 10K type strain sequencing project: providing services to taxonomists for standard genome sequencing and annotation.</title>
        <authorList>
            <consortium name="The Broad Institute Genomics Platform"/>
            <consortium name="The Broad Institute Genome Sequencing Center for Infectious Disease"/>
            <person name="Wu L."/>
            <person name="Ma J."/>
        </authorList>
    </citation>
    <scope>NUCLEOTIDE SEQUENCE [LARGE SCALE GENOMIC DNA]</scope>
    <source>
        <strain evidence="3">JCM 11590</strain>
    </source>
</reference>
<dbReference type="Pfam" id="PF14301">
    <property type="entry name" value="DUF4376"/>
    <property type="match status" value="1"/>
</dbReference>
<dbReference type="RefSeq" id="WP_188636953.1">
    <property type="nucleotide sequence ID" value="NZ_BMNN01000006.1"/>
</dbReference>
<evidence type="ECO:0000259" key="1">
    <source>
        <dbReference type="Pfam" id="PF14301"/>
    </source>
</evidence>
<sequence>MIDWNQVVTAEDKARQHKNAVLDAIASRRWQAECSGIAVDGMAFKTDRESQALITGAAVSAMLDSNYSVQWKTPGGFVLISGQQVIAVASAIRAHVQACFDREAELVAAVEAGTYSDEMLNTGWPE</sequence>
<gene>
    <name evidence="2" type="ORF">GCM10009083_24620</name>
</gene>
<name>A0ABQ2CRT8_9GAMM</name>
<feature type="domain" description="DUF4376" evidence="1">
    <location>
        <begin position="16"/>
        <end position="115"/>
    </location>
</feature>
<proteinExistence type="predicted"/>
<dbReference type="EMBL" id="BMNN01000006">
    <property type="protein sequence ID" value="GGJ06705.1"/>
    <property type="molecule type" value="Genomic_DNA"/>
</dbReference>
<dbReference type="Proteomes" id="UP000633263">
    <property type="component" value="Unassembled WGS sequence"/>
</dbReference>
<evidence type="ECO:0000313" key="2">
    <source>
        <dbReference type="EMBL" id="GGJ06705.1"/>
    </source>
</evidence>
<comment type="caution">
    <text evidence="2">The sequence shown here is derived from an EMBL/GenBank/DDBJ whole genome shotgun (WGS) entry which is preliminary data.</text>
</comment>
<accession>A0ABQ2CRT8</accession>
<evidence type="ECO:0000313" key="3">
    <source>
        <dbReference type="Proteomes" id="UP000633263"/>
    </source>
</evidence>
<organism evidence="2 3">
    <name type="scientific">Halopseudomonas pertucinogena</name>
    <dbReference type="NCBI Taxonomy" id="86175"/>
    <lineage>
        <taxon>Bacteria</taxon>
        <taxon>Pseudomonadati</taxon>
        <taxon>Pseudomonadota</taxon>
        <taxon>Gammaproteobacteria</taxon>
        <taxon>Pseudomonadales</taxon>
        <taxon>Pseudomonadaceae</taxon>
        <taxon>Halopseudomonas</taxon>
    </lineage>
</organism>
<keyword evidence="3" id="KW-1185">Reference proteome</keyword>
<protein>
    <recommendedName>
        <fullName evidence="1">DUF4376 domain-containing protein</fullName>
    </recommendedName>
</protein>